<protein>
    <submittedName>
        <fullName evidence="3">Uncharacterized protein</fullName>
    </submittedName>
</protein>
<reference evidence="3 4" key="1">
    <citation type="journal article" date="2008" name="Int. J. Syst. Evol. Microbiol.">
        <title>Tessaracoccus flavescens sp. nov., isolated from marine sediment.</title>
        <authorList>
            <person name="Lee D.W."/>
            <person name="Lee S.D."/>
        </authorList>
    </citation>
    <scope>NUCLEOTIDE SEQUENCE [LARGE SCALE GENOMIC DNA]</scope>
    <source>
        <strain evidence="3 4">T21</strain>
    </source>
</reference>
<dbReference type="RefSeq" id="WP_281144238.1">
    <property type="nucleotide sequence ID" value="NZ_CP123967.1"/>
</dbReference>
<keyword evidence="4" id="KW-1185">Reference proteome</keyword>
<gene>
    <name evidence="3" type="ORF">QH948_09935</name>
</gene>
<evidence type="ECO:0000256" key="1">
    <source>
        <dbReference type="SAM" id="MobiDB-lite"/>
    </source>
</evidence>
<evidence type="ECO:0000256" key="2">
    <source>
        <dbReference type="SAM" id="Phobius"/>
    </source>
</evidence>
<evidence type="ECO:0000313" key="3">
    <source>
        <dbReference type="EMBL" id="WGT46464.1"/>
    </source>
</evidence>
<organism evidence="3 4">
    <name type="scientific">Tessaracoccus lacteus</name>
    <dbReference type="NCBI Taxonomy" id="3041766"/>
    <lineage>
        <taxon>Bacteria</taxon>
        <taxon>Bacillati</taxon>
        <taxon>Actinomycetota</taxon>
        <taxon>Actinomycetes</taxon>
        <taxon>Propionibacteriales</taxon>
        <taxon>Propionibacteriaceae</taxon>
        <taxon>Tessaracoccus</taxon>
    </lineage>
</organism>
<keyword evidence="2" id="KW-0812">Transmembrane</keyword>
<feature type="region of interest" description="Disordered" evidence="1">
    <location>
        <begin position="119"/>
        <end position="172"/>
    </location>
</feature>
<evidence type="ECO:0000313" key="4">
    <source>
        <dbReference type="Proteomes" id="UP001244136"/>
    </source>
</evidence>
<sequence>MDDNLMRTGHAVLLWGALASGAVEAVALALGGTQVVGPTALLGVTVAALVAGPVGRGARIATFFAAAAALVLRVVLIVVQAVAVATPAAMLGSVAGLLLGGALLTLVLLQVQARGDLTTAPARGPVPPASAATPVHAPRPAPGAGRWDRATTPWPRVDEDDPDATLIRPPRR</sequence>
<dbReference type="Proteomes" id="UP001244136">
    <property type="component" value="Chromosome"/>
</dbReference>
<feature type="transmembrane region" description="Helical" evidence="2">
    <location>
        <begin position="61"/>
        <end position="83"/>
    </location>
</feature>
<name>A0ABY8PVH7_9ACTN</name>
<proteinExistence type="predicted"/>
<keyword evidence="2" id="KW-0472">Membrane</keyword>
<feature type="transmembrane region" description="Helical" evidence="2">
    <location>
        <begin position="89"/>
        <end position="109"/>
    </location>
</feature>
<dbReference type="EMBL" id="CP123967">
    <property type="protein sequence ID" value="WGT46464.1"/>
    <property type="molecule type" value="Genomic_DNA"/>
</dbReference>
<feature type="transmembrane region" description="Helical" evidence="2">
    <location>
        <begin position="35"/>
        <end position="54"/>
    </location>
</feature>
<keyword evidence="2" id="KW-1133">Transmembrane helix</keyword>
<accession>A0ABY8PVH7</accession>